<keyword evidence="2" id="KW-1185">Reference proteome</keyword>
<protein>
    <submittedName>
        <fullName evidence="1">Uncharacterized protein</fullName>
    </submittedName>
</protein>
<organism evidence="1 2">
    <name type="scientific">Roridomyces roridus</name>
    <dbReference type="NCBI Taxonomy" id="1738132"/>
    <lineage>
        <taxon>Eukaryota</taxon>
        <taxon>Fungi</taxon>
        <taxon>Dikarya</taxon>
        <taxon>Basidiomycota</taxon>
        <taxon>Agaricomycotina</taxon>
        <taxon>Agaricomycetes</taxon>
        <taxon>Agaricomycetidae</taxon>
        <taxon>Agaricales</taxon>
        <taxon>Marasmiineae</taxon>
        <taxon>Mycenaceae</taxon>
        <taxon>Roridomyces</taxon>
    </lineage>
</organism>
<proteinExistence type="predicted"/>
<dbReference type="AlphaFoldDB" id="A0AAD7B4G6"/>
<evidence type="ECO:0000313" key="1">
    <source>
        <dbReference type="EMBL" id="KAJ7610382.1"/>
    </source>
</evidence>
<reference evidence="1" key="1">
    <citation type="submission" date="2023-03" db="EMBL/GenBank/DDBJ databases">
        <title>Massive genome expansion in bonnet fungi (Mycena s.s.) driven by repeated elements and novel gene families across ecological guilds.</title>
        <authorList>
            <consortium name="Lawrence Berkeley National Laboratory"/>
            <person name="Harder C.B."/>
            <person name="Miyauchi S."/>
            <person name="Viragh M."/>
            <person name="Kuo A."/>
            <person name="Thoen E."/>
            <person name="Andreopoulos B."/>
            <person name="Lu D."/>
            <person name="Skrede I."/>
            <person name="Drula E."/>
            <person name="Henrissat B."/>
            <person name="Morin E."/>
            <person name="Kohler A."/>
            <person name="Barry K."/>
            <person name="LaButti K."/>
            <person name="Morin E."/>
            <person name="Salamov A."/>
            <person name="Lipzen A."/>
            <person name="Mereny Z."/>
            <person name="Hegedus B."/>
            <person name="Baldrian P."/>
            <person name="Stursova M."/>
            <person name="Weitz H."/>
            <person name="Taylor A."/>
            <person name="Grigoriev I.V."/>
            <person name="Nagy L.G."/>
            <person name="Martin F."/>
            <person name="Kauserud H."/>
        </authorList>
    </citation>
    <scope>NUCLEOTIDE SEQUENCE</scope>
    <source>
        <strain evidence="1">9284</strain>
    </source>
</reference>
<gene>
    <name evidence="1" type="ORF">FB45DRAFT_875739</name>
</gene>
<sequence length="219" mass="24079">MSREGRSSAKNIYNYTHQWLLPYCNTVDHYCIPHCNKGIPWPHGQDRPLLHYGIAMHYVPPEARQLATYQRPSGPPMPPGHPFWAVMPSYVEFGSTCCSSASGPPPARSQSETRASVSRLVVPGRPSWEEIPVDVVRVSVTSATHLGGNSAVSVGFGGSIPGCKCAAHFLRLNPRAHVRATLPSPLEAAMAAVNANYRLQKPRSSLNGRNVRDQLLWYL</sequence>
<accession>A0AAD7B4G6</accession>
<dbReference type="EMBL" id="JARKIF010000035">
    <property type="protein sequence ID" value="KAJ7610382.1"/>
    <property type="molecule type" value="Genomic_DNA"/>
</dbReference>
<name>A0AAD7B4G6_9AGAR</name>
<evidence type="ECO:0000313" key="2">
    <source>
        <dbReference type="Proteomes" id="UP001221142"/>
    </source>
</evidence>
<dbReference type="Proteomes" id="UP001221142">
    <property type="component" value="Unassembled WGS sequence"/>
</dbReference>
<comment type="caution">
    <text evidence="1">The sequence shown here is derived from an EMBL/GenBank/DDBJ whole genome shotgun (WGS) entry which is preliminary data.</text>
</comment>